<proteinExistence type="predicted"/>
<dbReference type="EMBL" id="JAVBVO010000001">
    <property type="protein sequence ID" value="MDZ5757169.1"/>
    <property type="molecule type" value="Genomic_DNA"/>
</dbReference>
<evidence type="ECO:0000313" key="1">
    <source>
        <dbReference type="EMBL" id="MDZ5757169.1"/>
    </source>
</evidence>
<dbReference type="PIRSF" id="PIRSF031568">
    <property type="entry name" value="UCP031568"/>
    <property type="match status" value="1"/>
</dbReference>
<dbReference type="InterPro" id="IPR035958">
    <property type="entry name" value="SecB-like_sf"/>
</dbReference>
<reference evidence="1" key="1">
    <citation type="submission" date="2023-08" db="EMBL/GenBank/DDBJ databases">
        <title>Genomic characterization of piscicolin 126 produced by Carnobacterium maltaromaticum CM22 strain isolated from salmon (Salmo salar).</title>
        <authorList>
            <person name="Gonzalez-Gragera E."/>
            <person name="Garcia-Lopez J.D."/>
            <person name="Teso-Perez C."/>
            <person name="Gimenez-Hernandez I."/>
            <person name="Peralta-Sanchez J.M."/>
            <person name="Valdivia E."/>
            <person name="Montalban-Lopez M."/>
            <person name="Martin-Platero A.M."/>
            <person name="Banos A."/>
            <person name="Martinez-Bueno M."/>
        </authorList>
    </citation>
    <scope>NUCLEOTIDE SEQUENCE</scope>
    <source>
        <strain evidence="1">CM22</strain>
    </source>
</reference>
<dbReference type="GeneID" id="83606759"/>
<sequence length="125" mass="14303">MNVLRGQIQVEKYNFELATGSSAAETKVEVLINEVVPTEEADKGILEEGKMFRMEVPFALQLERFKIDGQISQIIQIPEFFGVPSEIAVEDMRELSRPLIKYIERLTYEVTEIAFDEPGFALNFE</sequence>
<dbReference type="SUPFAM" id="SSF54611">
    <property type="entry name" value="SecB-like"/>
    <property type="match status" value="1"/>
</dbReference>
<dbReference type="Proteomes" id="UP001290462">
    <property type="component" value="Unassembled WGS sequence"/>
</dbReference>
<organism evidence="1 2">
    <name type="scientific">Carnobacterium maltaromaticum</name>
    <name type="common">Carnobacterium piscicola</name>
    <dbReference type="NCBI Taxonomy" id="2751"/>
    <lineage>
        <taxon>Bacteria</taxon>
        <taxon>Bacillati</taxon>
        <taxon>Bacillota</taxon>
        <taxon>Bacilli</taxon>
        <taxon>Lactobacillales</taxon>
        <taxon>Carnobacteriaceae</taxon>
        <taxon>Carnobacterium</taxon>
    </lineage>
</organism>
<gene>
    <name evidence="1" type="ORF">RAK27_00700</name>
</gene>
<dbReference type="RefSeq" id="WP_010050946.1">
    <property type="nucleotide sequence ID" value="NZ_BJOJ01000023.1"/>
</dbReference>
<dbReference type="InterPro" id="IPR009530">
    <property type="entry name" value="DUF1149"/>
</dbReference>
<dbReference type="Gene3D" id="3.10.420.10">
    <property type="entry name" value="SecB-like"/>
    <property type="match status" value="1"/>
</dbReference>
<evidence type="ECO:0000313" key="2">
    <source>
        <dbReference type="Proteomes" id="UP001290462"/>
    </source>
</evidence>
<name>A0AAW9JY84_CARML</name>
<protein>
    <submittedName>
        <fullName evidence="1">DUF1149 family protein</fullName>
    </submittedName>
</protein>
<accession>A0AAW9JY84</accession>
<comment type="caution">
    <text evidence="1">The sequence shown here is derived from an EMBL/GenBank/DDBJ whole genome shotgun (WGS) entry which is preliminary data.</text>
</comment>
<dbReference type="AlphaFoldDB" id="A0AAW9JY84"/>
<dbReference type="Pfam" id="PF06619">
    <property type="entry name" value="DUF1149"/>
    <property type="match status" value="1"/>
</dbReference>